<evidence type="ECO:0000256" key="3">
    <source>
        <dbReference type="RuleBase" id="RU367079"/>
    </source>
</evidence>
<evidence type="ECO:0000313" key="6">
    <source>
        <dbReference type="EMBL" id="KAG7389361.1"/>
    </source>
</evidence>
<dbReference type="PANTHER" id="PTHR14146:SF0">
    <property type="entry name" value="EXOCYST COMPLEX COMPONENT 4"/>
    <property type="match status" value="1"/>
</dbReference>
<dbReference type="InterPro" id="IPR007191">
    <property type="entry name" value="Sec8_exocyst_N"/>
</dbReference>
<feature type="region of interest" description="Disordered" evidence="4">
    <location>
        <begin position="420"/>
        <end position="440"/>
    </location>
</feature>
<comment type="caution">
    <text evidence="6">The sequence shown here is derived from an EMBL/GenBank/DDBJ whole genome shotgun (WGS) entry which is preliminary data.</text>
</comment>
<name>A0A8T1W7V1_9STRA</name>
<comment type="function">
    <text evidence="3">Component of the exocyst complex involved in the docking of exocytic vesicles with fusion sites on the plasma membrane.</text>
</comment>
<feature type="compositionally biased region" description="Polar residues" evidence="4">
    <location>
        <begin position="422"/>
        <end position="437"/>
    </location>
</feature>
<dbReference type="EMBL" id="JAGDFM010000045">
    <property type="protein sequence ID" value="KAG7389361.1"/>
    <property type="molecule type" value="Genomic_DNA"/>
</dbReference>
<feature type="domain" description="Exocyst complex component Sec8 N-terminal" evidence="5">
    <location>
        <begin position="34"/>
        <end position="135"/>
    </location>
</feature>
<dbReference type="GO" id="GO:0015031">
    <property type="term" value="P:protein transport"/>
    <property type="evidence" value="ECO:0007669"/>
    <property type="project" value="UniProtKB-KW"/>
</dbReference>
<sequence>MSVIDPAFFDKKFSVSRYMLRYVVGAATDELRGQQLQKVRKFRAMADEQIDGVIDQSFVNFNTSLARFTAISNQLQETRDKVQEVRKRAADGRTILGSKTKNLRELLLQKYEAKKVIDIIDDIECIEAAPGKIEALLNQRKFLDAVDAFASALDLVFSEQLVAFHATTGLRNDLMECKQTIEDRLVQELQRAIYLKGAFAHIASKTNQYSLAAIENELNSDAHLDQEFENLMLQSCSAKDAAGQQRKSRSDSSAGVAVAPLPTNNALQTAVGAVKKLHREREAIGTIKSSIEHELDAVVAELSRLCRGIFNSSSSTSFANAFTEATFGTHDHSSDFRTFLRLLFAVLRRVAQRHYLVAIYFEADGDNWDYGMLEVVTKISGVLERVVCEYLDGASSPQPAARDPSAASSSDSGELFKLSRNKPATKNQSSEDNQIGSPTAKHRRLVCEPSVFHLPEVYEELERIGKDLQQLLRASSRSGVSSPSSASLSGFVAFLSAFITQKWISKVKAKAQHFLAVKARGLTTTCRLPIPSDTSYQPPSIDSLLHVIENLREMMVKIPTHASGLAGVLEASVLSWLEECAVIVRDIREQTLNHQQLQAKNVTYADLAAIFHEYEGYQRAKQGSPIPYHHSKVQPTGSMNSGAGSNRVSAEELIAARELELESELYDPDSWMQGANGLLMDNARIGMLGYANSACDLIALYLKRVAGGSEGKSNNASTTPVTSPALTMALQAASWQCSALADECLIFLRREVRLHCCYYLTQLVSQRFDMEEGQSTMAQDSVLTLNLNLSSIENALQPYLASDKMALVFNGVDALLSRLLIGNLAQMTDSTFTRGGVQQMLLNIGALRQGLTGTLYSYPRDGASLSSSASMPSSCSSASRLEHAKRYYQLLNLSETQLEMFLLANRGAYAHEAFRALWHVNAPHRPLAKGSVNKLDSLLR</sequence>
<evidence type="ECO:0000313" key="7">
    <source>
        <dbReference type="Proteomes" id="UP000694044"/>
    </source>
</evidence>
<dbReference type="GO" id="GO:0006893">
    <property type="term" value="P:Golgi to plasma membrane transport"/>
    <property type="evidence" value="ECO:0007669"/>
    <property type="project" value="TreeGrafter"/>
</dbReference>
<evidence type="ECO:0000256" key="2">
    <source>
        <dbReference type="ARBA" id="ARBA00022483"/>
    </source>
</evidence>
<dbReference type="PANTHER" id="PTHR14146">
    <property type="entry name" value="EXOCYST COMPLEX COMPONENT 4"/>
    <property type="match status" value="1"/>
</dbReference>
<keyword evidence="7" id="KW-1185">Reference proteome</keyword>
<evidence type="ECO:0000256" key="1">
    <source>
        <dbReference type="ARBA" id="ARBA00022448"/>
    </source>
</evidence>
<dbReference type="Proteomes" id="UP000694044">
    <property type="component" value="Unassembled WGS sequence"/>
</dbReference>
<keyword evidence="1 3" id="KW-0813">Transport</keyword>
<dbReference type="GO" id="GO:0000145">
    <property type="term" value="C:exocyst"/>
    <property type="evidence" value="ECO:0007669"/>
    <property type="project" value="UniProtKB-UniRule"/>
</dbReference>
<dbReference type="InterPro" id="IPR039682">
    <property type="entry name" value="Sec8/EXOC4"/>
</dbReference>
<dbReference type="GO" id="GO:0006904">
    <property type="term" value="P:vesicle docking involved in exocytosis"/>
    <property type="evidence" value="ECO:0007669"/>
    <property type="project" value="InterPro"/>
</dbReference>
<dbReference type="AlphaFoldDB" id="A0A8T1W7V1"/>
<feature type="region of interest" description="Disordered" evidence="4">
    <location>
        <begin position="394"/>
        <end position="413"/>
    </location>
</feature>
<accession>A0A8T1W7V1</accession>
<gene>
    <name evidence="6" type="primary">EXOC4</name>
    <name evidence="6" type="ORF">PHYPSEUDO_010489</name>
</gene>
<proteinExistence type="inferred from homology"/>
<dbReference type="Pfam" id="PF04048">
    <property type="entry name" value="Sec8_N"/>
    <property type="match status" value="1"/>
</dbReference>
<protein>
    <recommendedName>
        <fullName evidence="3">Exocyst complex component Sec8</fullName>
    </recommendedName>
</protein>
<reference evidence="6" key="1">
    <citation type="submission" date="2021-02" db="EMBL/GenBank/DDBJ databases">
        <authorList>
            <person name="Palmer J.M."/>
        </authorList>
    </citation>
    <scope>NUCLEOTIDE SEQUENCE</scope>
    <source>
        <strain evidence="6">SCRP734</strain>
    </source>
</reference>
<organism evidence="6 7">
    <name type="scientific">Phytophthora pseudosyringae</name>
    <dbReference type="NCBI Taxonomy" id="221518"/>
    <lineage>
        <taxon>Eukaryota</taxon>
        <taxon>Sar</taxon>
        <taxon>Stramenopiles</taxon>
        <taxon>Oomycota</taxon>
        <taxon>Peronosporomycetes</taxon>
        <taxon>Peronosporales</taxon>
        <taxon>Peronosporaceae</taxon>
        <taxon>Phytophthora</taxon>
    </lineage>
</organism>
<evidence type="ECO:0000259" key="5">
    <source>
        <dbReference type="Pfam" id="PF04048"/>
    </source>
</evidence>
<keyword evidence="3" id="KW-0653">Protein transport</keyword>
<dbReference type="GO" id="GO:0006612">
    <property type="term" value="P:protein targeting to membrane"/>
    <property type="evidence" value="ECO:0007669"/>
    <property type="project" value="UniProtKB-UniRule"/>
</dbReference>
<dbReference type="OrthoDB" id="272977at2759"/>
<evidence type="ECO:0000256" key="4">
    <source>
        <dbReference type="SAM" id="MobiDB-lite"/>
    </source>
</evidence>
<dbReference type="GO" id="GO:0090522">
    <property type="term" value="P:vesicle tethering involved in exocytosis"/>
    <property type="evidence" value="ECO:0007669"/>
    <property type="project" value="UniProtKB-UniRule"/>
</dbReference>
<feature type="compositionally biased region" description="Low complexity" evidence="4">
    <location>
        <begin position="394"/>
        <end position="412"/>
    </location>
</feature>
<comment type="similarity">
    <text evidence="3">Belongs to the SEC8 family.</text>
</comment>
<keyword evidence="2 3" id="KW-0268">Exocytosis</keyword>